<proteinExistence type="predicted"/>
<dbReference type="PANTHER" id="PTHR40743">
    <property type="entry name" value="NUCLEOTIDE-DIPHOSPHO-SUGAR TRANSFERASE CONTAINING PROTEIN"/>
    <property type="match status" value="1"/>
</dbReference>
<dbReference type="EMBL" id="MN738791">
    <property type="protein sequence ID" value="QHT37215.1"/>
    <property type="molecule type" value="Genomic_DNA"/>
</dbReference>
<organism evidence="3">
    <name type="scientific">viral metagenome</name>
    <dbReference type="NCBI Taxonomy" id="1070528"/>
    <lineage>
        <taxon>unclassified sequences</taxon>
        <taxon>metagenomes</taxon>
        <taxon>organismal metagenomes</taxon>
    </lineage>
</organism>
<dbReference type="Pfam" id="PF02709">
    <property type="entry name" value="Glyco_transf_7C"/>
    <property type="match status" value="1"/>
</dbReference>
<keyword evidence="1" id="KW-0808">Transferase</keyword>
<accession>A0A6C0FDF3</accession>
<evidence type="ECO:0000313" key="3">
    <source>
        <dbReference type="EMBL" id="QHT37215.1"/>
    </source>
</evidence>
<reference evidence="3" key="1">
    <citation type="journal article" date="2020" name="Nature">
        <title>Giant virus diversity and host interactions through global metagenomics.</title>
        <authorList>
            <person name="Schulz F."/>
            <person name="Roux S."/>
            <person name="Paez-Espino D."/>
            <person name="Jungbluth S."/>
            <person name="Walsh D.A."/>
            <person name="Denef V.J."/>
            <person name="McMahon K.D."/>
            <person name="Konstantinidis K.T."/>
            <person name="Eloe-Fadrosh E.A."/>
            <person name="Kyrpides N.C."/>
            <person name="Woyke T."/>
        </authorList>
    </citation>
    <scope>NUCLEOTIDE SEQUENCE</scope>
    <source>
        <strain evidence="3">GVMAG-S-ERX555967-131</strain>
    </source>
</reference>
<dbReference type="SUPFAM" id="SSF53448">
    <property type="entry name" value="Nucleotide-diphospho-sugar transferases"/>
    <property type="match status" value="1"/>
</dbReference>
<dbReference type="PANTHER" id="PTHR40743:SF1">
    <property type="entry name" value="POSSIBLE GLYCOSYLTRANSFERASE"/>
    <property type="match status" value="1"/>
</dbReference>
<evidence type="ECO:0000256" key="1">
    <source>
        <dbReference type="ARBA" id="ARBA00022679"/>
    </source>
</evidence>
<dbReference type="AlphaFoldDB" id="A0A6C0FDF3"/>
<sequence>MLQVHQLYNDVLHRNADNDGIYEYSNLIRLKRGQVDKILRESDEYKKNDSLFYQHDGISLCCAAMNRWNMLSQSLPTWLKCNDINEILILDYGSTETIYSKLKQYNIVDSRIKIINVIGVKSWCLSKAYNIAIYNATYNKIIKMDTDYLLINSNFFKEHILSQGMFYAGNWRNSRNENEDHLNGFIYIYKHDFFYVNGYSEHILTYGRDDEDLYERLRLIKIKRNDIKHNYIEHIPHDDSLRIQEQQLNTKCCHDEIIYNENIKQWSINDHRDTHYSIQASKNLFYNSQCPFFIFRPHHGLGNRLRALMSALQYVQKYNMCLIFQWPIDVHFGCKFNDLFIDSFPHIDVDIDIPFDLGGDKYNYVNDDEHNNKDSPIVFLNRSIFVKSNCILEFEGIDYLTMKKCLQNLTVCHDIKKSVKHFEKYTIGVHIRMDNKLKNKWELPSNYTATNYDQTKTARSKCHYSNFIAEMIRLEDEIDCDWFITTDTPTIIPRMKSIFGANLHHNINTSKFANHDVVDRSCDSIKSAFADMLTLSNCNALLGSTWSSFTEVAEYFKSTKYDFIKIVGTDF</sequence>
<evidence type="ECO:0000259" key="2">
    <source>
        <dbReference type="Pfam" id="PF02709"/>
    </source>
</evidence>
<dbReference type="Gene3D" id="3.40.50.11350">
    <property type="match status" value="1"/>
</dbReference>
<feature type="domain" description="Galactosyltransferase C-terminal" evidence="2">
    <location>
        <begin position="180"/>
        <end position="237"/>
    </location>
</feature>
<dbReference type="InterPro" id="IPR029044">
    <property type="entry name" value="Nucleotide-diphossugar_trans"/>
</dbReference>
<protein>
    <recommendedName>
        <fullName evidence="2">Galactosyltransferase C-terminal domain-containing protein</fullName>
    </recommendedName>
</protein>
<dbReference type="InterPro" id="IPR027791">
    <property type="entry name" value="Galactosyl_T_C"/>
</dbReference>
<dbReference type="Gene3D" id="3.90.550.10">
    <property type="entry name" value="Spore Coat Polysaccharide Biosynthesis Protein SpsA, Chain A"/>
    <property type="match status" value="1"/>
</dbReference>
<dbReference type="GO" id="GO:0016740">
    <property type="term" value="F:transferase activity"/>
    <property type="evidence" value="ECO:0007669"/>
    <property type="project" value="UniProtKB-KW"/>
</dbReference>
<name>A0A6C0FDF3_9ZZZZ</name>